<evidence type="ECO:0000259" key="2">
    <source>
        <dbReference type="PROSITE" id="PS51212"/>
    </source>
</evidence>
<feature type="domain" description="WSC" evidence="2">
    <location>
        <begin position="1"/>
        <end position="44"/>
    </location>
</feature>
<reference evidence="3 4" key="1">
    <citation type="submission" date="2016-07" db="EMBL/GenBank/DDBJ databases">
        <title>Pervasive Adenine N6-methylation of Active Genes in Fungi.</title>
        <authorList>
            <consortium name="DOE Joint Genome Institute"/>
            <person name="Mondo S.J."/>
            <person name="Dannebaum R.O."/>
            <person name="Kuo R.C."/>
            <person name="Labutti K."/>
            <person name="Haridas S."/>
            <person name="Kuo A."/>
            <person name="Salamov A."/>
            <person name="Ahrendt S.R."/>
            <person name="Lipzen A."/>
            <person name="Sullivan W."/>
            <person name="Andreopoulos W.B."/>
            <person name="Clum A."/>
            <person name="Lindquist E."/>
            <person name="Daum C."/>
            <person name="Ramamoorthy G.K."/>
            <person name="Gryganskyi A."/>
            <person name="Culley D."/>
            <person name="Magnuson J.K."/>
            <person name="James T.Y."/>
            <person name="O'Malley M.A."/>
            <person name="Stajich J.E."/>
            <person name="Spatafora J.W."/>
            <person name="Visel A."/>
            <person name="Grigoriev I.V."/>
        </authorList>
    </citation>
    <scope>NUCLEOTIDE SEQUENCE [LARGE SCALE GENOMIC DNA]</scope>
    <source>
        <strain evidence="3 4">12-1054</strain>
    </source>
</reference>
<feature type="domain" description="WSC" evidence="2">
    <location>
        <begin position="325"/>
        <end position="415"/>
    </location>
</feature>
<evidence type="ECO:0000313" key="3">
    <source>
        <dbReference type="EMBL" id="ORY86868.1"/>
    </source>
</evidence>
<keyword evidence="1" id="KW-0677">Repeat</keyword>
<dbReference type="Pfam" id="PF01822">
    <property type="entry name" value="WSC"/>
    <property type="match status" value="3"/>
</dbReference>
<accession>A0A1Y2FSA5</accession>
<evidence type="ECO:0000256" key="1">
    <source>
        <dbReference type="ARBA" id="ARBA00022737"/>
    </source>
</evidence>
<dbReference type="InterPro" id="IPR002889">
    <property type="entry name" value="WSC_carb-bd"/>
</dbReference>
<protein>
    <recommendedName>
        <fullName evidence="2">WSC domain-containing protein</fullName>
    </recommendedName>
</protein>
<dbReference type="PROSITE" id="PS51212">
    <property type="entry name" value="WSC"/>
    <property type="match status" value="4"/>
</dbReference>
<dbReference type="Proteomes" id="UP000193685">
    <property type="component" value="Unassembled WGS sequence"/>
</dbReference>
<proteinExistence type="predicted"/>
<sequence length="466" mass="46586">MHECYCGTTVPSDKIADSACNAPCDGDATQTCGNGNALQVYNILSLPALSSTGIVLPTASPSAAVKSIPLVVANDANAPATFSGCYQDSVNARSLPVQVANVGSVEQCVAACAAQGFALAGVEYTNECFCGNAITAPQIAVTSCQKYTCNAAPSEYCGGDNALQVYRLSGAAAPSSAAVPTSAPTTGVKAIPLVVANGANAPATFSGCYQDSVNARSLPVQVANVGSVEQCVAACAAQGFALAGVEYTNECFCGNAITAPQIAVTSCQKYTCNAAPSEYCGGDNALQVYRLSGAAAPSSAAVPTSAPTTGVKAIPLVVANGANAPATFSGCYQDSVNARSLPVQVANVGSVEQCVAACAAQGFALAGVEYTNECFCGNAITAPQVAVSRCQQYTCSAAATEYCGGDDSLQVYRLSGAPTTAAPLLPRALLLSTSLPSLLSLPAVPPSGPVTSTTLVHALSALVSLM</sequence>
<dbReference type="SMART" id="SM00321">
    <property type="entry name" value="WSC"/>
    <property type="match status" value="3"/>
</dbReference>
<comment type="caution">
    <text evidence="3">The sequence shown here is derived from an EMBL/GenBank/DDBJ whole genome shotgun (WGS) entry which is preliminary data.</text>
</comment>
<dbReference type="PANTHER" id="PTHR45964">
    <property type="entry name" value="WSCD FAMILY MEMBER CG9164"/>
    <property type="match status" value="1"/>
</dbReference>
<dbReference type="OMA" id="APSEYCG"/>
<feature type="domain" description="WSC" evidence="2">
    <location>
        <begin position="202"/>
        <end position="292"/>
    </location>
</feature>
<dbReference type="InterPro" id="IPR051589">
    <property type="entry name" value="Sialate-O-sulfotransferase"/>
</dbReference>
<feature type="domain" description="WSC" evidence="2">
    <location>
        <begin position="79"/>
        <end position="169"/>
    </location>
</feature>
<dbReference type="OrthoDB" id="2019572at2759"/>
<dbReference type="EMBL" id="MCFI01000002">
    <property type="protein sequence ID" value="ORY86868.1"/>
    <property type="molecule type" value="Genomic_DNA"/>
</dbReference>
<dbReference type="RefSeq" id="XP_040727724.1">
    <property type="nucleotide sequence ID" value="XM_040870882.1"/>
</dbReference>
<organism evidence="3 4">
    <name type="scientific">Protomyces lactucae-debilis</name>
    <dbReference type="NCBI Taxonomy" id="2754530"/>
    <lineage>
        <taxon>Eukaryota</taxon>
        <taxon>Fungi</taxon>
        <taxon>Dikarya</taxon>
        <taxon>Ascomycota</taxon>
        <taxon>Taphrinomycotina</taxon>
        <taxon>Taphrinomycetes</taxon>
        <taxon>Taphrinales</taxon>
        <taxon>Protomycetaceae</taxon>
        <taxon>Protomyces</taxon>
    </lineage>
</organism>
<dbReference type="PANTHER" id="PTHR45964:SF5">
    <property type="entry name" value="WSCD FAMILY MEMBER CG9164"/>
    <property type="match status" value="1"/>
</dbReference>
<dbReference type="STRING" id="56484.A0A1Y2FSA5"/>
<name>A0A1Y2FSA5_PROLT</name>
<keyword evidence="4" id="KW-1185">Reference proteome</keyword>
<gene>
    <name evidence="3" type="ORF">BCR37DRAFT_390600</name>
</gene>
<evidence type="ECO:0000313" key="4">
    <source>
        <dbReference type="Proteomes" id="UP000193685"/>
    </source>
</evidence>
<dbReference type="AlphaFoldDB" id="A0A1Y2FSA5"/>
<dbReference type="GeneID" id="63787481"/>